<feature type="coiled-coil region" evidence="1">
    <location>
        <begin position="103"/>
        <end position="130"/>
    </location>
</feature>
<dbReference type="InterPro" id="IPR035205">
    <property type="entry name" value="DUF5320"/>
</dbReference>
<comment type="caution">
    <text evidence="2">The sequence shown here is derived from an EMBL/GenBank/DDBJ whole genome shotgun (WGS) entry which is preliminary data.</text>
</comment>
<dbReference type="Pfam" id="PF17253">
    <property type="entry name" value="DUF5320"/>
    <property type="match status" value="1"/>
</dbReference>
<reference evidence="2 3" key="1">
    <citation type="journal article" date="2015" name="Microbiome">
        <title>Genomic resolution of linkages in carbon, nitrogen, and sulfur cycling among widespread estuary sediment bacteria.</title>
        <authorList>
            <person name="Baker B.J."/>
            <person name="Lazar C.S."/>
            <person name="Teske A.P."/>
            <person name="Dick G.J."/>
        </authorList>
    </citation>
    <scope>NUCLEOTIDE SEQUENCE [LARGE SCALE GENOMIC DNA]</scope>
    <source>
        <strain evidence="2">SM23_60</strain>
    </source>
</reference>
<proteinExistence type="predicted"/>
<organism evidence="2 3">
    <name type="scientific">candidate division WOR_3 bacterium SM23_60</name>
    <dbReference type="NCBI Taxonomy" id="1703780"/>
    <lineage>
        <taxon>Bacteria</taxon>
        <taxon>Bacteria division WOR-3</taxon>
    </lineage>
</organism>
<evidence type="ECO:0000313" key="3">
    <source>
        <dbReference type="Proteomes" id="UP000051096"/>
    </source>
</evidence>
<sequence length="136" mass="14906">MPGGDRTGPLGYGPMTGRGAGYCAGYSVPGYMNPIPGRGWFGFGRGFGRGRGWFGRGGGRGWRHWYYATGMPGWARAGYGMAPYGPAPYPYPDMPELTPKQEMSMLKEQAEALKGELKEIQDRMSTLEKAQAEKKK</sequence>
<gene>
    <name evidence="2" type="ORF">AMJ87_10275</name>
</gene>
<protein>
    <recommendedName>
        <fullName evidence="4">DUF5320 domain-containing protein</fullName>
    </recommendedName>
</protein>
<evidence type="ECO:0000256" key="1">
    <source>
        <dbReference type="SAM" id="Coils"/>
    </source>
</evidence>
<keyword evidence="1" id="KW-0175">Coiled coil</keyword>
<name>A0A0S8G9B7_UNCW3</name>
<dbReference type="PATRIC" id="fig|1703780.3.peg.1201"/>
<dbReference type="Proteomes" id="UP000051096">
    <property type="component" value="Unassembled WGS sequence"/>
</dbReference>
<accession>A0A0S8G9B7</accession>
<dbReference type="EMBL" id="LJUO01000120">
    <property type="protein sequence ID" value="KPK69589.1"/>
    <property type="molecule type" value="Genomic_DNA"/>
</dbReference>
<evidence type="ECO:0008006" key="4">
    <source>
        <dbReference type="Google" id="ProtNLM"/>
    </source>
</evidence>
<evidence type="ECO:0000313" key="2">
    <source>
        <dbReference type="EMBL" id="KPK69589.1"/>
    </source>
</evidence>
<dbReference type="AlphaFoldDB" id="A0A0S8G9B7"/>